<sequence length="288" mass="33302">MNDFGFIDYKKPSDECKDDMRTSTYRSHVYMTDTMMGNHMHAKFKEPKPYSIDPTLEKLRTSDYKANYTWKYDDPNKVINPSLGPKVQLMKNYEDRRLRFISRPMRPACSTMHQDFLWNPQAAPAPPTPIALPSPVAASKVVINRAKPSYSKLLDPAATTSRLSFVHYTPAELMGSVARHDNITFWNWPKYNTQIKRVFPGRDDTQCDDKAAKECPKRHCEFPSLVQHVPNSGMTTEVRANYIEPIKRTIDFETAHIHNRLVYEPVTPLSKETEYKVYGSGERTLKYV</sequence>
<evidence type="ECO:0000313" key="1">
    <source>
        <dbReference type="EMBL" id="JAC53796.1"/>
    </source>
</evidence>
<evidence type="ECO:0000313" key="2">
    <source>
        <dbReference type="Proteomes" id="UP001652620"/>
    </source>
</evidence>
<protein>
    <submittedName>
        <fullName evidence="3">Uncharacterized protein LOC105230734</fullName>
    </submittedName>
</protein>
<gene>
    <name evidence="3" type="primary">LOC105230734</name>
</gene>
<dbReference type="EMBL" id="GAKP01005156">
    <property type="protein sequence ID" value="JAC53796.1"/>
    <property type="molecule type" value="Transcribed_RNA"/>
</dbReference>
<keyword evidence="2" id="KW-1185">Reference proteome</keyword>
<dbReference type="KEGG" id="bdr:105230734"/>
<evidence type="ECO:0000313" key="3">
    <source>
        <dbReference type="RefSeq" id="XP_011209999.1"/>
    </source>
</evidence>
<dbReference type="RefSeq" id="XP_011209999.1">
    <property type="nucleotide sequence ID" value="XM_011211697.3"/>
</dbReference>
<dbReference type="Proteomes" id="UP001652620">
    <property type="component" value="Chromosome 1"/>
</dbReference>
<reference evidence="2" key="3">
    <citation type="submission" date="2025-05" db="UniProtKB">
        <authorList>
            <consortium name="RefSeq"/>
        </authorList>
    </citation>
    <scope>NUCLEOTIDE SEQUENCE [LARGE SCALE GENOMIC DNA]</scope>
</reference>
<dbReference type="OrthoDB" id="382863at2759"/>
<reference evidence="3" key="2">
    <citation type="submission" date="2025-04" db="UniProtKB">
        <authorList>
            <consortium name="RefSeq"/>
        </authorList>
    </citation>
    <scope>IDENTIFICATION</scope>
    <source>
        <strain evidence="3">Punador</strain>
    </source>
</reference>
<proteinExistence type="predicted"/>
<dbReference type="OMA" id="HEEVTPF"/>
<reference evidence="1" key="1">
    <citation type="journal article" date="2014" name="BMC Genomics">
        <title>Characterizing the developmental transcriptome of the oriental fruit fly, Bactrocera dorsalis (Diptera: Tephritidae) through comparative genomic analysis with Drosophila melanogaster utilizing modENCODE datasets.</title>
        <authorList>
            <person name="Geib S.M."/>
            <person name="Calla B."/>
            <person name="Hall B."/>
            <person name="Hou S."/>
            <person name="Manoukis N.C."/>
        </authorList>
    </citation>
    <scope>NUCLEOTIDE SEQUENCE</scope>
    <source>
        <strain evidence="1">Punador</strain>
    </source>
</reference>
<name>A0A034WE20_BACDO</name>
<dbReference type="GeneID" id="105230734"/>
<dbReference type="AlphaFoldDB" id="A0A034WE20"/>
<organism evidence="1">
    <name type="scientific">Bactrocera dorsalis</name>
    <name type="common">Oriental fruit fly</name>
    <name type="synonym">Dacus dorsalis</name>
    <dbReference type="NCBI Taxonomy" id="27457"/>
    <lineage>
        <taxon>Eukaryota</taxon>
        <taxon>Metazoa</taxon>
        <taxon>Ecdysozoa</taxon>
        <taxon>Arthropoda</taxon>
        <taxon>Hexapoda</taxon>
        <taxon>Insecta</taxon>
        <taxon>Pterygota</taxon>
        <taxon>Neoptera</taxon>
        <taxon>Endopterygota</taxon>
        <taxon>Diptera</taxon>
        <taxon>Brachycera</taxon>
        <taxon>Muscomorpha</taxon>
        <taxon>Tephritoidea</taxon>
        <taxon>Tephritidae</taxon>
        <taxon>Bactrocera</taxon>
        <taxon>Bactrocera</taxon>
    </lineage>
</organism>
<accession>A0A034WE20</accession>